<name>A0A7U8C3P0_NEPCE</name>
<dbReference type="RefSeq" id="WP_007020101.1">
    <property type="nucleotide sequence ID" value="NZ_CH724125.1"/>
</dbReference>
<accession>A0A7U8C3P0</accession>
<dbReference type="InterPro" id="IPR000620">
    <property type="entry name" value="EamA_dom"/>
</dbReference>
<evidence type="ECO:0000259" key="2">
    <source>
        <dbReference type="Pfam" id="PF00892"/>
    </source>
</evidence>
<feature type="transmembrane region" description="Helical" evidence="1">
    <location>
        <begin position="6"/>
        <end position="23"/>
    </location>
</feature>
<dbReference type="Proteomes" id="UP000002171">
    <property type="component" value="Unassembled WGS sequence"/>
</dbReference>
<dbReference type="InterPro" id="IPR037185">
    <property type="entry name" value="EmrE-like"/>
</dbReference>
<protein>
    <recommendedName>
        <fullName evidence="2">EamA domain-containing protein</fullName>
    </recommendedName>
</protein>
<evidence type="ECO:0000313" key="4">
    <source>
        <dbReference type="Proteomes" id="UP000002171"/>
    </source>
</evidence>
<organism evidence="3 4">
    <name type="scientific">Neptuniibacter caesariensis</name>
    <dbReference type="NCBI Taxonomy" id="207954"/>
    <lineage>
        <taxon>Bacteria</taxon>
        <taxon>Pseudomonadati</taxon>
        <taxon>Pseudomonadota</taxon>
        <taxon>Gammaproteobacteria</taxon>
        <taxon>Oceanospirillales</taxon>
        <taxon>Oceanospirillaceae</taxon>
        <taxon>Neptuniibacter</taxon>
    </lineage>
</organism>
<dbReference type="OrthoDB" id="148351at2"/>
<proteinExistence type="predicted"/>
<dbReference type="GO" id="GO:0016020">
    <property type="term" value="C:membrane"/>
    <property type="evidence" value="ECO:0007669"/>
    <property type="project" value="InterPro"/>
</dbReference>
<gene>
    <name evidence="3" type="ORF">MED92_12174</name>
</gene>
<feature type="non-terminal residue" evidence="3">
    <location>
        <position position="1"/>
    </location>
</feature>
<feature type="transmembrane region" description="Helical" evidence="1">
    <location>
        <begin position="92"/>
        <end position="111"/>
    </location>
</feature>
<keyword evidence="1" id="KW-0472">Membrane</keyword>
<evidence type="ECO:0000256" key="1">
    <source>
        <dbReference type="SAM" id="Phobius"/>
    </source>
</evidence>
<sequence>NLNIAVLVAVSGAMLGALAKVIIRRMSSTEPAQRVVFYFAFFSTILAFFPALFHWQTPTLQETGWLVLMAAVSTIAQLLISRGYALAPAGQLGPYTYTSVAFATLFGWLIWDEVLALNSWLGIILIIGAGLLSLSGGRLAKKKATEA</sequence>
<feature type="transmembrane region" description="Helical" evidence="1">
    <location>
        <begin position="117"/>
        <end position="134"/>
    </location>
</feature>
<feature type="transmembrane region" description="Helical" evidence="1">
    <location>
        <begin position="63"/>
        <end position="80"/>
    </location>
</feature>
<feature type="transmembrane region" description="Helical" evidence="1">
    <location>
        <begin position="35"/>
        <end position="57"/>
    </location>
</feature>
<comment type="caution">
    <text evidence="3">The sequence shown here is derived from an EMBL/GenBank/DDBJ whole genome shotgun (WGS) entry which is preliminary data.</text>
</comment>
<evidence type="ECO:0000313" key="3">
    <source>
        <dbReference type="EMBL" id="EAR59525.1"/>
    </source>
</evidence>
<reference evidence="3 4" key="1">
    <citation type="submission" date="2006-02" db="EMBL/GenBank/DDBJ databases">
        <authorList>
            <person name="Pinhassi J."/>
            <person name="Pedros-Alio C."/>
            <person name="Ferriera S."/>
            <person name="Johnson J."/>
            <person name="Kravitz S."/>
            <person name="Halpern A."/>
            <person name="Remington K."/>
            <person name="Beeson K."/>
            <person name="Tran B."/>
            <person name="Rogers Y.-H."/>
            <person name="Friedman R."/>
            <person name="Venter J.C."/>
        </authorList>
    </citation>
    <scope>NUCLEOTIDE SEQUENCE [LARGE SCALE GENOMIC DNA]</scope>
    <source>
        <strain evidence="3 4">MED92</strain>
    </source>
</reference>
<keyword evidence="4" id="KW-1185">Reference proteome</keyword>
<dbReference type="EMBL" id="AAOW01000047">
    <property type="protein sequence ID" value="EAR59525.1"/>
    <property type="molecule type" value="Genomic_DNA"/>
</dbReference>
<keyword evidence="1" id="KW-0812">Transmembrane</keyword>
<keyword evidence="1" id="KW-1133">Transmembrane helix</keyword>
<dbReference type="SUPFAM" id="SSF103481">
    <property type="entry name" value="Multidrug resistance efflux transporter EmrE"/>
    <property type="match status" value="1"/>
</dbReference>
<dbReference type="Pfam" id="PF00892">
    <property type="entry name" value="EamA"/>
    <property type="match status" value="1"/>
</dbReference>
<dbReference type="AlphaFoldDB" id="A0A7U8C3P0"/>
<feature type="domain" description="EamA" evidence="2">
    <location>
        <begin position="4"/>
        <end position="132"/>
    </location>
</feature>